<dbReference type="InterPro" id="IPR035959">
    <property type="entry name" value="RutC-like_sf"/>
</dbReference>
<dbReference type="Pfam" id="PF01042">
    <property type="entry name" value="Ribonuc_L-PSP"/>
    <property type="match status" value="1"/>
</dbReference>
<dbReference type="CDD" id="cd00448">
    <property type="entry name" value="YjgF_YER057c_UK114_family"/>
    <property type="match status" value="1"/>
</dbReference>
<feature type="chain" id="PRO_5032364175" evidence="2">
    <location>
        <begin position="25"/>
        <end position="152"/>
    </location>
</feature>
<gene>
    <name evidence="3" type="ORF">GCM10011487_66550</name>
</gene>
<dbReference type="GO" id="GO:0019239">
    <property type="term" value="F:deaminase activity"/>
    <property type="evidence" value="ECO:0007669"/>
    <property type="project" value="TreeGrafter"/>
</dbReference>
<proteinExistence type="inferred from homology"/>
<accession>A0A829YMU1</accession>
<dbReference type="InterPro" id="IPR006175">
    <property type="entry name" value="YjgF/YER057c/UK114"/>
</dbReference>
<evidence type="ECO:0000256" key="2">
    <source>
        <dbReference type="SAM" id="SignalP"/>
    </source>
</evidence>
<protein>
    <submittedName>
        <fullName evidence="3">Uncharacterized protein</fullName>
    </submittedName>
</protein>
<organism evidence="3 4">
    <name type="scientific">Steroidobacter agaridevorans</name>
    <dbReference type="NCBI Taxonomy" id="2695856"/>
    <lineage>
        <taxon>Bacteria</taxon>
        <taxon>Pseudomonadati</taxon>
        <taxon>Pseudomonadota</taxon>
        <taxon>Gammaproteobacteria</taxon>
        <taxon>Steroidobacterales</taxon>
        <taxon>Steroidobacteraceae</taxon>
        <taxon>Steroidobacter</taxon>
    </lineage>
</organism>
<name>A0A829YMU1_9GAMM</name>
<dbReference type="AlphaFoldDB" id="A0A829YMU1"/>
<dbReference type="Gene3D" id="3.30.1330.40">
    <property type="entry name" value="RutC-like"/>
    <property type="match status" value="1"/>
</dbReference>
<evidence type="ECO:0000313" key="3">
    <source>
        <dbReference type="EMBL" id="GFE84655.1"/>
    </source>
</evidence>
<comment type="similarity">
    <text evidence="1">Belongs to the RutC family.</text>
</comment>
<dbReference type="EMBL" id="BLJN01000009">
    <property type="protein sequence ID" value="GFE84655.1"/>
    <property type="molecule type" value="Genomic_DNA"/>
</dbReference>
<reference evidence="4" key="1">
    <citation type="submission" date="2020-01" db="EMBL/GenBank/DDBJ databases">
        <title>'Steroidobacter agaridevorans' sp. nov., agar-degrading bacteria isolated from rhizosphere soils.</title>
        <authorList>
            <person name="Ikenaga M."/>
            <person name="Kataoka M."/>
            <person name="Murouchi A."/>
            <person name="Katsuragi S."/>
            <person name="Sakai M."/>
        </authorList>
    </citation>
    <scope>NUCLEOTIDE SEQUENCE [LARGE SCALE GENOMIC DNA]</scope>
    <source>
        <strain evidence="4">YU21-B</strain>
    </source>
</reference>
<evidence type="ECO:0000313" key="4">
    <source>
        <dbReference type="Proteomes" id="UP000445000"/>
    </source>
</evidence>
<dbReference type="PANTHER" id="PTHR11803:SF58">
    <property type="entry name" value="PROTEIN HMF1-RELATED"/>
    <property type="match status" value="1"/>
</dbReference>
<keyword evidence="4" id="KW-1185">Reference proteome</keyword>
<dbReference type="FunFam" id="3.30.1330.40:FF:000001">
    <property type="entry name" value="L-PSP family endoribonuclease"/>
    <property type="match status" value="1"/>
</dbReference>
<dbReference type="PANTHER" id="PTHR11803">
    <property type="entry name" value="2-IMINOBUTANOATE/2-IMINOPROPANOATE DEAMINASE RIDA"/>
    <property type="match status" value="1"/>
</dbReference>
<dbReference type="GO" id="GO:0005829">
    <property type="term" value="C:cytosol"/>
    <property type="evidence" value="ECO:0007669"/>
    <property type="project" value="TreeGrafter"/>
</dbReference>
<evidence type="ECO:0000256" key="1">
    <source>
        <dbReference type="ARBA" id="ARBA00010552"/>
    </source>
</evidence>
<comment type="caution">
    <text evidence="3">The sequence shown here is derived from an EMBL/GenBank/DDBJ whole genome shotgun (WGS) entry which is preliminary data.</text>
</comment>
<dbReference type="RefSeq" id="WP_161816237.1">
    <property type="nucleotide sequence ID" value="NZ_BLJN01000009.1"/>
</dbReference>
<feature type="signal peptide" evidence="2">
    <location>
        <begin position="1"/>
        <end position="24"/>
    </location>
</feature>
<dbReference type="SUPFAM" id="SSF55298">
    <property type="entry name" value="YjgF-like"/>
    <property type="match status" value="1"/>
</dbReference>
<sequence>MTRYTVSLVLIALVALFAATGLSAESAQFLNSANAEKLKLPFSEAVRAGGLLYLSGQIGNVPGEPAPVPGGVVAESRQALANVEQVLQRHGSALDEVIKCTIFLVDMAEWSNFNAVYREFFKPPYPTRSAVGVKELALGARVEVECLAYSPR</sequence>
<dbReference type="Proteomes" id="UP000445000">
    <property type="component" value="Unassembled WGS sequence"/>
</dbReference>
<keyword evidence="2" id="KW-0732">Signal</keyword>